<dbReference type="Gene3D" id="3.40.50.2000">
    <property type="entry name" value="Glycogen Phosphorylase B"/>
    <property type="match status" value="1"/>
</dbReference>
<dbReference type="SUPFAM" id="SSF53756">
    <property type="entry name" value="UDP-Glycosyltransferase/glycogen phosphorylase"/>
    <property type="match status" value="1"/>
</dbReference>
<dbReference type="Pfam" id="PF13692">
    <property type="entry name" value="Glyco_trans_1_4"/>
    <property type="match status" value="1"/>
</dbReference>
<reference evidence="1" key="1">
    <citation type="submission" date="2020-03" db="EMBL/GenBank/DDBJ databases">
        <title>The deep terrestrial virosphere.</title>
        <authorList>
            <person name="Holmfeldt K."/>
            <person name="Nilsson E."/>
            <person name="Simone D."/>
            <person name="Lopez-Fernandez M."/>
            <person name="Wu X."/>
            <person name="de Brujin I."/>
            <person name="Lundin D."/>
            <person name="Andersson A."/>
            <person name="Bertilsson S."/>
            <person name="Dopson M."/>
        </authorList>
    </citation>
    <scope>NUCLEOTIDE SEQUENCE</scope>
    <source>
        <strain evidence="1">MM415B01206</strain>
    </source>
</reference>
<accession>A0A6M3ISD0</accession>
<sequence length="386" mass="43485">MKIGLGFNHHSFYYHTSESTAARGLGRAWLRQGHEVLFINMPKRMMPPEQLDSRFVAEHGDLLPLLVDSDSPRLDRLDVLFELFDYRGCRDTSFLRPARFCTGAFAWALSPLSAAATRNVARYRSPLFITGSQSYNEAVALGVDAYLYTVGVDTEVFHPNGAVPPSGATKFLWVGGCAPAAGPDVVLEAYFKAFSNRDNVSLTMVSPLEVTARLTREVLQRMPFDYQPPPLVYEQGNSLPSELAQLYREHTMLVLPLRFHAGCHPITEAMACGCLVVTTPWTAPLDYAAQDEALWVDYELETVTEGAQRLAERYYCMGWFRRYFRRFQTDTVYRWARPSVDSLAEIMGRVHRGDYDKSIPGRALAKAGTHTWDKAARHIIDTIEGL</sequence>
<protein>
    <submittedName>
        <fullName evidence="1">Putative glycosyltransferase</fullName>
    </submittedName>
</protein>
<dbReference type="PANTHER" id="PTHR46656:SF3">
    <property type="entry name" value="PUTATIVE-RELATED"/>
    <property type="match status" value="1"/>
</dbReference>
<name>A0A6M3ISD0_9ZZZZ</name>
<dbReference type="EMBL" id="MT141393">
    <property type="protein sequence ID" value="QJA60045.1"/>
    <property type="molecule type" value="Genomic_DNA"/>
</dbReference>
<organism evidence="1">
    <name type="scientific">viral metagenome</name>
    <dbReference type="NCBI Taxonomy" id="1070528"/>
    <lineage>
        <taxon>unclassified sequences</taxon>
        <taxon>metagenomes</taxon>
        <taxon>organismal metagenomes</taxon>
    </lineage>
</organism>
<dbReference type="PANTHER" id="PTHR46656">
    <property type="entry name" value="PUTATIVE-RELATED"/>
    <property type="match status" value="1"/>
</dbReference>
<evidence type="ECO:0000313" key="1">
    <source>
        <dbReference type="EMBL" id="QJA60045.1"/>
    </source>
</evidence>
<proteinExistence type="predicted"/>
<dbReference type="GO" id="GO:0016740">
    <property type="term" value="F:transferase activity"/>
    <property type="evidence" value="ECO:0007669"/>
    <property type="project" value="UniProtKB-KW"/>
</dbReference>
<dbReference type="AlphaFoldDB" id="A0A6M3ISD0"/>
<gene>
    <name evidence="1" type="ORF">MM415B01206_0014</name>
</gene>
<keyword evidence="1" id="KW-0808">Transferase</keyword>